<dbReference type="EMBL" id="JASBWS010000049">
    <property type="protein sequence ID" value="KAJ9105203.1"/>
    <property type="molecule type" value="Genomic_DNA"/>
</dbReference>
<accession>A0ACC2W0J1</accession>
<evidence type="ECO:0000313" key="1">
    <source>
        <dbReference type="EMBL" id="KAJ9105203.1"/>
    </source>
</evidence>
<reference evidence="1" key="1">
    <citation type="submission" date="2023-04" db="EMBL/GenBank/DDBJ databases">
        <title>Draft Genome sequencing of Naganishia species isolated from polar environments using Oxford Nanopore Technology.</title>
        <authorList>
            <person name="Leo P."/>
            <person name="Venkateswaran K."/>
        </authorList>
    </citation>
    <scope>NUCLEOTIDE SEQUENCE</scope>
    <source>
        <strain evidence="1">MNA-CCFEE 5262</strain>
    </source>
</reference>
<name>A0ACC2W0J1_9TREE</name>
<comment type="caution">
    <text evidence="1">The sequence shown here is derived from an EMBL/GenBank/DDBJ whole genome shotgun (WGS) entry which is preliminary data.</text>
</comment>
<organism evidence="1 2">
    <name type="scientific">Naganishia adeliensis</name>
    <dbReference type="NCBI Taxonomy" id="92952"/>
    <lineage>
        <taxon>Eukaryota</taxon>
        <taxon>Fungi</taxon>
        <taxon>Dikarya</taxon>
        <taxon>Basidiomycota</taxon>
        <taxon>Agaricomycotina</taxon>
        <taxon>Tremellomycetes</taxon>
        <taxon>Filobasidiales</taxon>
        <taxon>Filobasidiaceae</taxon>
        <taxon>Naganishia</taxon>
    </lineage>
</organism>
<protein>
    <submittedName>
        <fullName evidence="1">Uncharacterized protein</fullName>
    </submittedName>
</protein>
<keyword evidence="2" id="KW-1185">Reference proteome</keyword>
<sequence>MLAATSTKSLIAAIAVSALASAAPHAIEKLHKSHDDNRTSCTAAPVVQIHPANRTDLCLGLTSPIPAQGNSSLGLSECNVVQPNNETRFYGWWDRIDVGVQGEEVLRLVNTGVCLEDNTQQILVANSTWCLGIGEYNAPEIQQCLPTEKGQEWVFA</sequence>
<gene>
    <name evidence="1" type="ORF">QFC20_004338</name>
</gene>
<proteinExistence type="predicted"/>
<dbReference type="Proteomes" id="UP001230649">
    <property type="component" value="Unassembled WGS sequence"/>
</dbReference>
<evidence type="ECO:0000313" key="2">
    <source>
        <dbReference type="Proteomes" id="UP001230649"/>
    </source>
</evidence>